<gene>
    <name evidence="2" type="ORF">Pmani_037241</name>
</gene>
<feature type="region of interest" description="Disordered" evidence="1">
    <location>
        <begin position="1"/>
        <end position="20"/>
    </location>
</feature>
<reference evidence="2" key="1">
    <citation type="submission" date="2023-11" db="EMBL/GenBank/DDBJ databases">
        <title>Genome assemblies of two species of porcelain crab, Petrolisthes cinctipes and Petrolisthes manimaculis (Anomura: Porcellanidae).</title>
        <authorList>
            <person name="Angst P."/>
        </authorList>
    </citation>
    <scope>NUCLEOTIDE SEQUENCE</scope>
    <source>
        <strain evidence="2">PB745_02</strain>
        <tissue evidence="2">Gill</tissue>
    </source>
</reference>
<sequence length="95" mass="10318">MYLRFRPGRSQPSQDPQWQVELGGPSGCSECETGGCLGLSCKSVRVPRTLRGFGITGTRHTLEPARVRVGSREGVMRAGDVTQEGRACRQGINRA</sequence>
<evidence type="ECO:0000313" key="3">
    <source>
        <dbReference type="Proteomes" id="UP001292094"/>
    </source>
</evidence>
<protein>
    <submittedName>
        <fullName evidence="2">Uncharacterized protein</fullName>
    </submittedName>
</protein>
<name>A0AAE1TLM7_9EUCA</name>
<dbReference type="AlphaFoldDB" id="A0AAE1TLM7"/>
<dbReference type="EMBL" id="JAWZYT010005715">
    <property type="protein sequence ID" value="KAK4289817.1"/>
    <property type="molecule type" value="Genomic_DNA"/>
</dbReference>
<evidence type="ECO:0000256" key="1">
    <source>
        <dbReference type="SAM" id="MobiDB-lite"/>
    </source>
</evidence>
<organism evidence="2 3">
    <name type="scientific">Petrolisthes manimaculis</name>
    <dbReference type="NCBI Taxonomy" id="1843537"/>
    <lineage>
        <taxon>Eukaryota</taxon>
        <taxon>Metazoa</taxon>
        <taxon>Ecdysozoa</taxon>
        <taxon>Arthropoda</taxon>
        <taxon>Crustacea</taxon>
        <taxon>Multicrustacea</taxon>
        <taxon>Malacostraca</taxon>
        <taxon>Eumalacostraca</taxon>
        <taxon>Eucarida</taxon>
        <taxon>Decapoda</taxon>
        <taxon>Pleocyemata</taxon>
        <taxon>Anomura</taxon>
        <taxon>Galatheoidea</taxon>
        <taxon>Porcellanidae</taxon>
        <taxon>Petrolisthes</taxon>
    </lineage>
</organism>
<keyword evidence="3" id="KW-1185">Reference proteome</keyword>
<accession>A0AAE1TLM7</accession>
<dbReference type="Proteomes" id="UP001292094">
    <property type="component" value="Unassembled WGS sequence"/>
</dbReference>
<comment type="caution">
    <text evidence="2">The sequence shown here is derived from an EMBL/GenBank/DDBJ whole genome shotgun (WGS) entry which is preliminary data.</text>
</comment>
<evidence type="ECO:0000313" key="2">
    <source>
        <dbReference type="EMBL" id="KAK4289817.1"/>
    </source>
</evidence>
<proteinExistence type="predicted"/>